<protein>
    <submittedName>
        <fullName evidence="1">Uncharacterized protein</fullName>
    </submittedName>
</protein>
<evidence type="ECO:0000313" key="1">
    <source>
        <dbReference type="EMBL" id="CUA70907.1"/>
    </source>
</evidence>
<dbReference type="EMBL" id="CYGV01001201">
    <property type="protein sequence ID" value="CUA70907.1"/>
    <property type="molecule type" value="Genomic_DNA"/>
</dbReference>
<reference evidence="1 2" key="1">
    <citation type="submission" date="2015-07" db="EMBL/GenBank/DDBJ databases">
        <authorList>
            <person name="Noorani M."/>
        </authorList>
    </citation>
    <scope>NUCLEOTIDE SEQUENCE [LARGE SCALE GENOMIC DNA]</scope>
    <source>
        <strain evidence="1">BBA 69670</strain>
    </source>
</reference>
<evidence type="ECO:0000313" key="2">
    <source>
        <dbReference type="Proteomes" id="UP000044841"/>
    </source>
</evidence>
<proteinExistence type="predicted"/>
<organism evidence="1 2">
    <name type="scientific">Rhizoctonia solani</name>
    <dbReference type="NCBI Taxonomy" id="456999"/>
    <lineage>
        <taxon>Eukaryota</taxon>
        <taxon>Fungi</taxon>
        <taxon>Dikarya</taxon>
        <taxon>Basidiomycota</taxon>
        <taxon>Agaricomycotina</taxon>
        <taxon>Agaricomycetes</taxon>
        <taxon>Cantharellales</taxon>
        <taxon>Ceratobasidiaceae</taxon>
        <taxon>Rhizoctonia</taxon>
    </lineage>
</organism>
<gene>
    <name evidence="1" type="ORF">RSOLAG22IIIB_04397</name>
</gene>
<name>A0A0K6FY62_9AGAM</name>
<accession>A0A0K6FY62</accession>
<dbReference type="Proteomes" id="UP000044841">
    <property type="component" value="Unassembled WGS sequence"/>
</dbReference>
<dbReference type="AlphaFoldDB" id="A0A0K6FY62"/>
<keyword evidence="2" id="KW-1185">Reference proteome</keyword>
<sequence length="148" mass="16939">MSNPMDTPRLFAPEWSQGTTSFSDWMKACYESNKNELPFVFTTKLKRTVVATIAHEEALSHHVGDHCDPYYAYNGYVAALADITAYISKLLPEEQNDLFIATLTRNFEKRRQTALEFAEARVKHGFAMKICQKGGSPNLTRRFKNVKR</sequence>